<sequence>MKLKPTATNKQVVLDTAKSYFRHPSRCNWMDESVKQWARQNKDKVNQASDGTLQKGWDTTRQGAYKGAKAAQEKIDEAAESVQKGLDMMKGGKK</sequence>
<accession>A0A9E7T958</accession>
<evidence type="ECO:0000313" key="2">
    <source>
        <dbReference type="Proteomes" id="UP000644140"/>
    </source>
</evidence>
<dbReference type="EMBL" id="CP092085">
    <property type="protein sequence ID" value="UUN96112.1"/>
    <property type="molecule type" value="Genomic_DNA"/>
</dbReference>
<gene>
    <name evidence="1" type="ORF">I9054_012010</name>
</gene>
<dbReference type="RefSeq" id="WP_227560634.1">
    <property type="nucleotide sequence ID" value="NZ_BKNL01000007.1"/>
</dbReference>
<dbReference type="AlphaFoldDB" id="A0A9E7T958"/>
<dbReference type="Proteomes" id="UP000644140">
    <property type="component" value="Chromosome"/>
</dbReference>
<proteinExistence type="predicted"/>
<evidence type="ECO:0000313" key="1">
    <source>
        <dbReference type="EMBL" id="UUN96112.1"/>
    </source>
</evidence>
<reference evidence="1" key="1">
    <citation type="submission" date="2022-02" db="EMBL/GenBank/DDBJ databases">
        <title>Characterization of Tn125 harboring carbapenem-resistant Acinetobacter bereziniae clinical isolates.</title>
        <authorList>
            <person name="Wong N.-K."/>
            <person name="Pan Q."/>
        </authorList>
    </citation>
    <scope>NUCLEOTIDE SEQUENCE</scope>
    <source>
        <strain evidence="1">GD03393</strain>
    </source>
</reference>
<organism evidence="1 2">
    <name type="scientific">Acinetobacter bereziniae</name>
    <name type="common">Acinetobacter genomosp. 10</name>
    <dbReference type="NCBI Taxonomy" id="106648"/>
    <lineage>
        <taxon>Bacteria</taxon>
        <taxon>Pseudomonadati</taxon>
        <taxon>Pseudomonadota</taxon>
        <taxon>Gammaproteobacteria</taxon>
        <taxon>Moraxellales</taxon>
        <taxon>Moraxellaceae</taxon>
        <taxon>Acinetobacter</taxon>
    </lineage>
</organism>
<name>A0A9E7T958_ACIBZ</name>
<protein>
    <submittedName>
        <fullName evidence="1">Uncharacterized protein</fullName>
    </submittedName>
</protein>